<dbReference type="RefSeq" id="WP_369222638.1">
    <property type="nucleotide sequence ID" value="NZ_CP163441.1"/>
</dbReference>
<gene>
    <name evidence="2" type="ORF">AB5J52_15310</name>
</gene>
<dbReference type="Pfam" id="PF04149">
    <property type="entry name" value="DUF397"/>
    <property type="match status" value="1"/>
</dbReference>
<dbReference type="EMBL" id="CP163441">
    <property type="protein sequence ID" value="XDQ43517.1"/>
    <property type="molecule type" value="Genomic_DNA"/>
</dbReference>
<organism evidence="2">
    <name type="scientific">Streptomyces sp. R39</name>
    <dbReference type="NCBI Taxonomy" id="3238631"/>
    <lineage>
        <taxon>Bacteria</taxon>
        <taxon>Bacillati</taxon>
        <taxon>Actinomycetota</taxon>
        <taxon>Actinomycetes</taxon>
        <taxon>Kitasatosporales</taxon>
        <taxon>Streptomycetaceae</taxon>
        <taxon>Streptomyces</taxon>
    </lineage>
</organism>
<proteinExistence type="predicted"/>
<feature type="domain" description="DUF397" evidence="1">
    <location>
        <begin position="6"/>
        <end position="57"/>
    </location>
</feature>
<evidence type="ECO:0000313" key="2">
    <source>
        <dbReference type="EMBL" id="XDQ43517.1"/>
    </source>
</evidence>
<evidence type="ECO:0000259" key="1">
    <source>
        <dbReference type="Pfam" id="PF04149"/>
    </source>
</evidence>
<name>A0AB39QM43_9ACTN</name>
<dbReference type="AlphaFoldDB" id="A0AB39QM43"/>
<sequence length="63" mass="7037">MPGFKYRKSSYSDEKAECVEIATNIPMTVAIRDSKHPTGPSLHLRSATWTTFQAALREGVLQL</sequence>
<accession>A0AB39QM43</accession>
<dbReference type="InterPro" id="IPR007278">
    <property type="entry name" value="DUF397"/>
</dbReference>
<protein>
    <submittedName>
        <fullName evidence="2">DUF397 domain-containing protein</fullName>
    </submittedName>
</protein>
<reference evidence="2" key="1">
    <citation type="submission" date="2024-07" db="EMBL/GenBank/DDBJ databases">
        <authorList>
            <person name="Yu S.T."/>
        </authorList>
    </citation>
    <scope>NUCLEOTIDE SEQUENCE</scope>
    <source>
        <strain evidence="2">R39</strain>
    </source>
</reference>